<evidence type="ECO:0000256" key="1">
    <source>
        <dbReference type="PROSITE-ProRule" id="PRU00023"/>
    </source>
</evidence>
<keyword evidence="1" id="KW-0040">ANK repeat</keyword>
<gene>
    <name evidence="3" type="ORF">COW36_15985</name>
</gene>
<dbReference type="PROSITE" id="PS50088">
    <property type="entry name" value="ANK_REPEAT"/>
    <property type="match status" value="1"/>
</dbReference>
<dbReference type="Gene3D" id="1.25.40.20">
    <property type="entry name" value="Ankyrin repeat-containing domain"/>
    <property type="match status" value="1"/>
</dbReference>
<accession>A0A2M7G1X2</accession>
<evidence type="ECO:0000313" key="4">
    <source>
        <dbReference type="Proteomes" id="UP000231019"/>
    </source>
</evidence>
<dbReference type="Proteomes" id="UP000231019">
    <property type="component" value="Unassembled WGS sequence"/>
</dbReference>
<protein>
    <recommendedName>
        <fullName evidence="2">DUF2314 domain-containing protein</fullName>
    </recommendedName>
</protein>
<dbReference type="AlphaFoldDB" id="A0A2M7G1X2"/>
<name>A0A2M7G1X2_9BACT</name>
<dbReference type="PROSITE" id="PS50297">
    <property type="entry name" value="ANK_REP_REGION"/>
    <property type="match status" value="1"/>
</dbReference>
<dbReference type="EMBL" id="PFFQ01000045">
    <property type="protein sequence ID" value="PIW15768.1"/>
    <property type="molecule type" value="Genomic_DNA"/>
</dbReference>
<dbReference type="InterPro" id="IPR002110">
    <property type="entry name" value="Ankyrin_rpt"/>
</dbReference>
<dbReference type="SUPFAM" id="SSF48403">
    <property type="entry name" value="Ankyrin repeat"/>
    <property type="match status" value="1"/>
</dbReference>
<proteinExistence type="predicted"/>
<evidence type="ECO:0000259" key="2">
    <source>
        <dbReference type="Pfam" id="PF10077"/>
    </source>
</evidence>
<dbReference type="InterPro" id="IPR036770">
    <property type="entry name" value="Ankyrin_rpt-contain_sf"/>
</dbReference>
<reference evidence="3 4" key="1">
    <citation type="submission" date="2017-09" db="EMBL/GenBank/DDBJ databases">
        <title>Depth-based differentiation of microbial function through sediment-hosted aquifers and enrichment of novel symbionts in the deep terrestrial subsurface.</title>
        <authorList>
            <person name="Probst A.J."/>
            <person name="Ladd B."/>
            <person name="Jarett J.K."/>
            <person name="Geller-Mcgrath D.E."/>
            <person name="Sieber C.M."/>
            <person name="Emerson J.B."/>
            <person name="Anantharaman K."/>
            <person name="Thomas B.C."/>
            <person name="Malmstrom R."/>
            <person name="Stieglmeier M."/>
            <person name="Klingl A."/>
            <person name="Woyke T."/>
            <person name="Ryan C.M."/>
            <person name="Banfield J.F."/>
        </authorList>
    </citation>
    <scope>NUCLEOTIDE SEQUENCE [LARGE SCALE GENOMIC DNA]</scope>
    <source>
        <strain evidence="3">CG17_big_fil_post_rev_8_21_14_2_50_48_46</strain>
    </source>
</reference>
<feature type="repeat" description="ANK" evidence="1">
    <location>
        <begin position="214"/>
        <end position="246"/>
    </location>
</feature>
<feature type="domain" description="DUF2314" evidence="2">
    <location>
        <begin position="14"/>
        <end position="147"/>
    </location>
</feature>
<dbReference type="InterPro" id="IPR018756">
    <property type="entry name" value="DUF2314"/>
</dbReference>
<sequence length="273" mass="31092">MGEETIYRVKNDSQDMLEAGQKARQSFKYFWRELTWENRRIIPSLDLAVVKFPFETARKPNTPAYEHMWIDDISFDGETISGTLVNQPRWVKHLEAGALVSVPLAEISDWMFAHDGKVYGGYSVNLMRSKMEPAQRQQHDEAWGFDFGDPDLIEITPYTDENLKASCVTSSEDSKLGSQLDLELPEHPMSINMAQEFEALLNESPDILGEKDFEGWTLLHREVLAGNVLLVESLLKNGANPYEQNDKGENAFDLAQKMGWTKIQAALLAYKRS</sequence>
<evidence type="ECO:0000313" key="3">
    <source>
        <dbReference type="EMBL" id="PIW15768.1"/>
    </source>
</evidence>
<dbReference type="Pfam" id="PF10077">
    <property type="entry name" value="DUF2314"/>
    <property type="match status" value="1"/>
</dbReference>
<comment type="caution">
    <text evidence="3">The sequence shown here is derived from an EMBL/GenBank/DDBJ whole genome shotgun (WGS) entry which is preliminary data.</text>
</comment>
<organism evidence="3 4">
    <name type="scientific">bacterium (Candidatus Blackallbacteria) CG17_big_fil_post_rev_8_21_14_2_50_48_46</name>
    <dbReference type="NCBI Taxonomy" id="2014261"/>
    <lineage>
        <taxon>Bacteria</taxon>
        <taxon>Candidatus Blackallbacteria</taxon>
    </lineage>
</organism>